<feature type="repeat" description="PPR" evidence="10">
    <location>
        <begin position="2784"/>
        <end position="2818"/>
    </location>
</feature>
<dbReference type="EMBL" id="LR999458">
    <property type="protein sequence ID" value="CAE6242718.1"/>
    <property type="molecule type" value="Genomic_DNA"/>
</dbReference>
<keyword evidence="5" id="KW-0963">Cytoplasm</keyword>
<keyword evidence="12" id="KW-0812">Transmembrane</keyword>
<feature type="compositionally biased region" description="Basic and acidic residues" evidence="11">
    <location>
        <begin position="156"/>
        <end position="165"/>
    </location>
</feature>
<evidence type="ECO:0000256" key="11">
    <source>
        <dbReference type="SAM" id="MobiDB-lite"/>
    </source>
</evidence>
<feature type="compositionally biased region" description="Low complexity" evidence="11">
    <location>
        <begin position="958"/>
        <end position="974"/>
    </location>
</feature>
<evidence type="ECO:0000256" key="12">
    <source>
        <dbReference type="SAM" id="Phobius"/>
    </source>
</evidence>
<evidence type="ECO:0000313" key="16">
    <source>
        <dbReference type="EMBL" id="CAE6242718.1"/>
    </source>
</evidence>
<feature type="compositionally biased region" description="Basic and acidic residues" evidence="11">
    <location>
        <begin position="1351"/>
        <end position="1372"/>
    </location>
</feature>
<evidence type="ECO:0000256" key="2">
    <source>
        <dbReference type="ARBA" id="ARBA00004186"/>
    </source>
</evidence>
<feature type="region of interest" description="Disordered" evidence="11">
    <location>
        <begin position="1275"/>
        <end position="1300"/>
    </location>
</feature>
<feature type="repeat" description="PPR" evidence="10">
    <location>
        <begin position="2574"/>
        <end position="2608"/>
    </location>
</feature>
<reference evidence="16" key="1">
    <citation type="submission" date="2021-01" db="EMBL/GenBank/DDBJ databases">
        <authorList>
            <person name="Bezrukov I."/>
        </authorList>
    </citation>
    <scope>NUCLEOTIDE SEQUENCE</scope>
</reference>
<feature type="region of interest" description="Disordered" evidence="11">
    <location>
        <begin position="1349"/>
        <end position="1372"/>
    </location>
</feature>
<feature type="compositionally biased region" description="Basic and acidic residues" evidence="11">
    <location>
        <begin position="822"/>
        <end position="834"/>
    </location>
</feature>
<dbReference type="Pfam" id="PF01535">
    <property type="entry name" value="PPR"/>
    <property type="match status" value="1"/>
</dbReference>
<feature type="region of interest" description="Disordered" evidence="11">
    <location>
        <begin position="368"/>
        <end position="392"/>
    </location>
</feature>
<evidence type="ECO:0000256" key="4">
    <source>
        <dbReference type="ARBA" id="ARBA00010042"/>
    </source>
</evidence>
<feature type="region of interest" description="Disordered" evidence="11">
    <location>
        <begin position="545"/>
        <end position="569"/>
    </location>
</feature>
<dbReference type="Pfam" id="PF12854">
    <property type="entry name" value="PPR_1"/>
    <property type="match status" value="2"/>
</dbReference>
<dbReference type="GO" id="GO:0005634">
    <property type="term" value="C:nucleus"/>
    <property type="evidence" value="ECO:0007669"/>
    <property type="project" value="UniProtKB-SubCell"/>
</dbReference>
<dbReference type="PANTHER" id="PTHR47934:SF6">
    <property type="entry name" value="MITOCHONDRIAL GROUP I INTRON SPLICING FACTOR CCM1-RELATED"/>
    <property type="match status" value="1"/>
</dbReference>
<feature type="region of interest" description="Disordered" evidence="11">
    <location>
        <begin position="193"/>
        <end position="280"/>
    </location>
</feature>
<evidence type="ECO:0000259" key="15">
    <source>
        <dbReference type="Pfam" id="PF17177"/>
    </source>
</evidence>
<feature type="repeat" description="PPR" evidence="10">
    <location>
        <begin position="3100"/>
        <end position="3134"/>
    </location>
</feature>
<proteinExistence type="inferred from homology"/>
<feature type="region of interest" description="Disordered" evidence="11">
    <location>
        <begin position="303"/>
        <end position="352"/>
    </location>
</feature>
<dbReference type="GO" id="GO:0005739">
    <property type="term" value="C:mitochondrion"/>
    <property type="evidence" value="ECO:0007669"/>
    <property type="project" value="TreeGrafter"/>
</dbReference>
<feature type="repeat" description="PPR" evidence="10">
    <location>
        <begin position="3170"/>
        <end position="3204"/>
    </location>
</feature>
<evidence type="ECO:0000256" key="7">
    <source>
        <dbReference type="ARBA" id="ARBA00022737"/>
    </source>
</evidence>
<evidence type="ECO:0000256" key="6">
    <source>
        <dbReference type="ARBA" id="ARBA00022734"/>
    </source>
</evidence>
<feature type="repeat" description="PPR" evidence="10">
    <location>
        <begin position="3135"/>
        <end position="3169"/>
    </location>
</feature>
<dbReference type="GO" id="GO:0007005">
    <property type="term" value="P:mitochondrion organization"/>
    <property type="evidence" value="ECO:0007669"/>
    <property type="project" value="TreeGrafter"/>
</dbReference>
<evidence type="ECO:0000256" key="9">
    <source>
        <dbReference type="ARBA" id="ARBA00023242"/>
    </source>
</evidence>
<keyword evidence="6" id="KW-0430">Lectin</keyword>
<organism evidence="16 17">
    <name type="scientific">Arabidopsis arenosa</name>
    <name type="common">Sand rock-cress</name>
    <name type="synonym">Cardaminopsis arenosa</name>
    <dbReference type="NCBI Taxonomy" id="38785"/>
    <lineage>
        <taxon>Eukaryota</taxon>
        <taxon>Viridiplantae</taxon>
        <taxon>Streptophyta</taxon>
        <taxon>Embryophyta</taxon>
        <taxon>Tracheophyta</taxon>
        <taxon>Spermatophyta</taxon>
        <taxon>Magnoliopsida</taxon>
        <taxon>eudicotyledons</taxon>
        <taxon>Gunneridae</taxon>
        <taxon>Pentapetalae</taxon>
        <taxon>rosids</taxon>
        <taxon>malvids</taxon>
        <taxon>Brassicales</taxon>
        <taxon>Brassicaceae</taxon>
        <taxon>Camelineae</taxon>
        <taxon>Arabidopsis</taxon>
    </lineage>
</organism>
<comment type="similarity">
    <text evidence="3">Belongs to the PPR family. P subfamily.</text>
</comment>
<feature type="region of interest" description="Disordered" evidence="11">
    <location>
        <begin position="606"/>
        <end position="627"/>
    </location>
</feature>
<dbReference type="GO" id="GO:0006396">
    <property type="term" value="P:RNA processing"/>
    <property type="evidence" value="ECO:0007669"/>
    <property type="project" value="TreeGrafter"/>
</dbReference>
<feature type="region of interest" description="Disordered" evidence="11">
    <location>
        <begin position="142"/>
        <end position="168"/>
    </location>
</feature>
<comment type="subcellular location">
    <subcellularLocation>
        <location evidence="2">Cytoplasm</location>
        <location evidence="2">Cytoskeleton</location>
        <location evidence="2">Spindle</location>
    </subcellularLocation>
    <subcellularLocation>
        <location evidence="1">Nucleus</location>
    </subcellularLocation>
</comment>
<dbReference type="Gene3D" id="2.60.120.200">
    <property type="match status" value="1"/>
</dbReference>
<feature type="repeat" description="PPR" evidence="10">
    <location>
        <begin position="2925"/>
        <end position="2959"/>
    </location>
</feature>
<feature type="compositionally biased region" description="Basic and acidic residues" evidence="11">
    <location>
        <begin position="549"/>
        <end position="561"/>
    </location>
</feature>
<evidence type="ECO:0000313" key="17">
    <source>
        <dbReference type="Proteomes" id="UP000682877"/>
    </source>
</evidence>
<keyword evidence="8" id="KW-0206">Cytoskeleton</keyword>
<dbReference type="GO" id="GO:0005819">
    <property type="term" value="C:spindle"/>
    <property type="evidence" value="ECO:0007669"/>
    <property type="project" value="UniProtKB-SubCell"/>
</dbReference>
<feature type="repeat" description="PPR" evidence="10">
    <location>
        <begin position="2679"/>
        <end position="2713"/>
    </location>
</feature>
<feature type="domain" description="Legume lectin" evidence="13">
    <location>
        <begin position="1774"/>
        <end position="2017"/>
    </location>
</feature>
<feature type="compositionally biased region" description="Low complexity" evidence="11">
    <location>
        <begin position="259"/>
        <end position="270"/>
    </location>
</feature>
<feature type="domain" description="PROP1-like PPR" evidence="15">
    <location>
        <begin position="2980"/>
        <end position="3117"/>
    </location>
</feature>
<dbReference type="InterPro" id="IPR013320">
    <property type="entry name" value="ConA-like_dom_sf"/>
</dbReference>
<name>A0A8S2AZ55_ARAAE</name>
<feature type="repeat" description="PPR" evidence="10">
    <location>
        <begin position="2469"/>
        <end position="2503"/>
    </location>
</feature>
<feature type="repeat" description="PPR" evidence="10">
    <location>
        <begin position="2819"/>
        <end position="2853"/>
    </location>
</feature>
<feature type="repeat" description="PPR" evidence="10">
    <location>
        <begin position="2434"/>
        <end position="2468"/>
    </location>
</feature>
<evidence type="ECO:0000259" key="13">
    <source>
        <dbReference type="Pfam" id="PF00139"/>
    </source>
</evidence>
<dbReference type="InterPro" id="IPR002885">
    <property type="entry name" value="PPR_rpt"/>
</dbReference>
<dbReference type="GO" id="GO:0030246">
    <property type="term" value="F:carbohydrate binding"/>
    <property type="evidence" value="ECO:0007669"/>
    <property type="project" value="UniProtKB-KW"/>
</dbReference>
<feature type="region of interest" description="Disordered" evidence="11">
    <location>
        <begin position="451"/>
        <end position="510"/>
    </location>
</feature>
<evidence type="ECO:0000256" key="3">
    <source>
        <dbReference type="ARBA" id="ARBA00007626"/>
    </source>
</evidence>
<evidence type="ECO:0000256" key="5">
    <source>
        <dbReference type="ARBA" id="ARBA00022490"/>
    </source>
</evidence>
<protein>
    <submittedName>
        <fullName evidence="16">Uncharacterized protein</fullName>
    </submittedName>
</protein>
<feature type="repeat" description="PPR" evidence="10">
    <location>
        <begin position="2714"/>
        <end position="2748"/>
    </location>
</feature>
<feature type="region of interest" description="Disordered" evidence="11">
    <location>
        <begin position="1412"/>
        <end position="1466"/>
    </location>
</feature>
<feature type="repeat" description="PPR" evidence="10">
    <location>
        <begin position="2995"/>
        <end position="3029"/>
    </location>
</feature>
<dbReference type="Pfam" id="PF17177">
    <property type="entry name" value="PPR_long"/>
    <property type="match status" value="1"/>
</dbReference>
<evidence type="ECO:0000256" key="10">
    <source>
        <dbReference type="PROSITE-ProRule" id="PRU00708"/>
    </source>
</evidence>
<feature type="compositionally biased region" description="Basic and acidic residues" evidence="11">
    <location>
        <begin position="607"/>
        <end position="626"/>
    </location>
</feature>
<dbReference type="NCBIfam" id="TIGR00756">
    <property type="entry name" value="PPR"/>
    <property type="match status" value="19"/>
</dbReference>
<keyword evidence="7" id="KW-0677">Repeat</keyword>
<keyword evidence="12" id="KW-1133">Transmembrane helix</keyword>
<dbReference type="PANTHER" id="PTHR47934">
    <property type="entry name" value="PENTATRICOPEPTIDE REPEAT-CONTAINING PROTEIN PET309, MITOCHONDRIAL"/>
    <property type="match status" value="1"/>
</dbReference>
<dbReference type="Proteomes" id="UP000682877">
    <property type="component" value="Chromosome 8"/>
</dbReference>
<feature type="repeat" description="PPR" evidence="10">
    <location>
        <begin position="2399"/>
        <end position="2433"/>
    </location>
</feature>
<feature type="region of interest" description="Disordered" evidence="11">
    <location>
        <begin position="1701"/>
        <end position="1720"/>
    </location>
</feature>
<feature type="repeat" description="PPR" evidence="10">
    <location>
        <begin position="3030"/>
        <end position="3064"/>
    </location>
</feature>
<feature type="region of interest" description="Disordered" evidence="11">
    <location>
        <begin position="947"/>
        <end position="994"/>
    </location>
</feature>
<feature type="region of interest" description="Disordered" evidence="11">
    <location>
        <begin position="789"/>
        <end position="834"/>
    </location>
</feature>
<feature type="repeat" description="PPR" evidence="10">
    <location>
        <begin position="2609"/>
        <end position="2643"/>
    </location>
</feature>
<dbReference type="Gene3D" id="1.25.40.10">
    <property type="entry name" value="Tetratricopeptide repeat domain"/>
    <property type="match status" value="10"/>
</dbReference>
<keyword evidence="9" id="KW-0539">Nucleus</keyword>
<keyword evidence="17" id="KW-1185">Reference proteome</keyword>
<dbReference type="GO" id="GO:0003729">
    <property type="term" value="F:mRNA binding"/>
    <property type="evidence" value="ECO:0007669"/>
    <property type="project" value="TreeGrafter"/>
</dbReference>
<feature type="compositionally biased region" description="Acidic residues" evidence="11">
    <location>
        <begin position="1706"/>
        <end position="1716"/>
    </location>
</feature>
<gene>
    <name evidence="16" type="ORF">AARE701A_LOCUS21604</name>
</gene>
<evidence type="ECO:0000259" key="14">
    <source>
        <dbReference type="Pfam" id="PF03941"/>
    </source>
</evidence>
<accession>A0A8S2AZ55</accession>
<feature type="repeat" description="PPR" evidence="10">
    <location>
        <begin position="2539"/>
        <end position="2573"/>
    </location>
</feature>
<feature type="compositionally biased region" description="Basic and acidic residues" evidence="11">
    <location>
        <begin position="792"/>
        <end position="805"/>
    </location>
</feature>
<dbReference type="InterPro" id="IPR011990">
    <property type="entry name" value="TPR-like_helical_dom_sf"/>
</dbReference>
<feature type="transmembrane region" description="Helical" evidence="12">
    <location>
        <begin position="2048"/>
        <end position="2072"/>
    </location>
</feature>
<feature type="region of interest" description="Disordered" evidence="11">
    <location>
        <begin position="1507"/>
        <end position="1685"/>
    </location>
</feature>
<dbReference type="SUPFAM" id="SSF49899">
    <property type="entry name" value="Concanavalin A-like lectins/glucanases"/>
    <property type="match status" value="1"/>
</dbReference>
<feature type="repeat" description="PPR" evidence="10">
    <location>
        <begin position="3065"/>
        <end position="3099"/>
    </location>
</feature>
<feature type="compositionally biased region" description="Basic and acidic residues" evidence="11">
    <location>
        <begin position="765"/>
        <end position="778"/>
    </location>
</feature>
<sequence>MDNRRGTANVKMENHFVQIFERKRRIVEQVKQQVDLYDHHLASKCLLAGVSPPPWLWSPSLPSQTAELNKEEIISELLFPPSRPSIICPSNRPFSYQRPVSFLADNVVRQDLTSMVNNPLEEQLLEEELQHDLSHNLVRRVSNHSHEQGANIASPRDVHEKERLPESVSIGCKENQSCPSLEYSQNQRVETNLDATSPGCSLGKRVPKSVSTTGCKRKPSPLGYFQDETEPDTSLDPGLSLAKMQRSRSRQKALELRSSAKASKSRSNSRNDLKPSLGGDIGFGIASLRSDSVSEIKLFKHDENDEECRDNVENSNSQGKGGDRSSAKALKSRSNSRNELKPSPGGDVGFVIGSLRSDSVSEIKLFKHDENDEECQGEVENSNSQGKGGDQCIKRSLTTESLTLHQKVASVQKSSSGDSYASIVPESLLDSGHAKDIDILQSIETLDEVSAKVDEQVDDPKSRSCKETANLNGSTRSKSSSQGISKRKHQKSSNSFSGNFPSISSNPSHCADHEVELPQVIPMTNEVSMVTDAGTSIFHSEIISRSRSNARENRSKIEHSGSVESSAIDVEPRDSVSVLQGSHVKDSLNPSTVDVEGLVVITSNDQSEEKGEYVDTNRCSSAERESQTGISPDETLCVGAIQDSISKTKILGFVESSSVEPQSRHSVMQSDDESVFLKPIAVTGEALLVEEDKNGVSIEISSISNSRSLNQTDITVVEPLVVEAILQESGMPANLIDYSKRCDISCGFKEVQPLGSLTKAGSSQCHERISRPRSSAIEEKSANEYKALSIGSDHKSADKQLEVREGNSSLRTPDRPVFVKPESPHLDDNEEHNFDEVPVNSREKSMMEKVPTPSPAARVFDVPSLTESGVNLSADNEMNEIEDHNGLKIEMVPEMESHASHSGLKVGENEPTESNTFTGHIDALTKRSQHETSFQKGVPPVKRDVTCTETDESHDPKSSIQEFFCSSSSMGGSMRQNKRRRILEKPTSRVLSSSPGGDILELDSVWDTVHHKEEAACPNLDNYEVELQKMLGSASSDHYGVELQKMIGSTSSADLRFEESYLFKEAGLMSPASLSFRTEQPSVQKSQIAPDHGVGSEKMNFLPYAGETSHGLASCIVHDSDDSPCLSPLGVISSDDGSPPVLEGFIIQTDDENQSGSKNQLNHDSFQLPRTTAESAAMIEQICKSACMNTPSLQLAKTFKLDGKLDLDQSISNELFDGMFFSQNLEGSSVFDNLGRNHDYTGRSYTDSLPLFGAGSSAETRNPCTSPTEKLWYRSLQKSSSSEKRSSQTPDLPCISEENENVEEEAENLCMNTPKSMRSEKRGSSIPDLPCIAEENENIDEISEAVNEGSGFERENVSAERKPHGDVNEDPMKFLPSVSEAKIPVDRQSLDSVNTAFSFSAKCNSVKSKVGKLSNRRFTGKGKENQGGAGTRRNVKPPSSRFSKPKLSCNSSLTTVGPRLPEKEPRHNNIVSNITSFVPLVQQQKPAPALITGKRDVKVKALEAAEASKRIAEQKENDRKMKKEAMKLERARQEQENLRKQEIEKKKKEEDRKKKEAEMAWKQEMEKKKKEEERKRKEFEMADRKRQREEEDKKLKEAKRQRIAEIQRQQREADEKLQAEKELKRQAMEARTKAQKVLKADQSNAEKIRGQARSKSNSSDETNASRSSRDNDFKVISNPGNMSEEHNMGIEEMEESYNISPYKCSDDEDEEEDNNDDMSNKKFVPTWASKSNVRLAVISQQNLDPNIIFPAKSVCDVSKALSMAKPIFVSSDNVNFTFKSFTIRNLTFLGDSHLRNGVVGLTRELGVPDTSSGTVIYNTPIRFYDPDSNTTASFSTHFSFSVQNLNPDPTSAGDGLAFFLSHDNDTLGSPGGYLGLVNSSQPMKNRFVAIEFDTKLDPHFNDPSGNHVGLDVDSLNSIATSDPSNSAHIDLKSGKSITSWIDYKNDLRLLNVFLSYTDPIVTTKKPEKPLLSVKIDLSPFLNGEMYVGFSGSTEGSTEIHLIENWSFKTSGFLPVRSKSNHLHNVSDSSVNDDPVAIPSKKRKHRHNLAIGLGISCPVLICVALLVFGYFTLKKWKSVKAEKELKTELITGEFDEEMMKKLLLVGLKCAHPDGNERPSMRRVLQILNNEVEPSPVPKMKPTLSFSCGLSLDDIVSEDEEGDSIVFSCGAVKQSIRDDYASHEPFGVSGFDMEKSIYNILTIDRWGSLNHMDYRQARLRPVHGKLALKFLKWVVKQPGLDTEHIVQLFCITTHILVRARMYDPARQILKELSLMSGKSSFVFGALMATYRLCNSNPSVFDILIRVYLREGMIQDSLEIFRLMGLYGFNPSVYTCNAILGSIVKSCEDVSVWSFLKEMLKRKICPDVATFNILINVLCSEGSFKKSCYLMQKMEKSGYAPTIVTYNTVLHWYCKKGRFKAAVELIDHMNSKGVDADVCTYNMLIHNLCRSNRSAKGYLLLRDMRKRMIHPNKVTYNTLVNGFSNEGKVLIARQLLNEMLTFGLSPNHVTFNALIDGHISEGNYKEALKMFYMMEAKGLIPTEVSYGVLLDGLCKNAEFDLARGFYMRMKRNGVCVGRVTYTGMIDGLCKNGFLDEAVVMLNEMSKDGIDPDIVTYSALINGFCRVGRLKTAKEIVCRIYRAGLSPNGIIYSTLIYNCCRMGCLKEAIRVYEAMILEGHTPDHFTFNVLVTSLCKAGKVTEAEEFMRCMTSDGILPNAVSFDCLINGYGSSGEGLKAFSVFDEMTKVGHHPTFFTYGSLLKGLCKGGHLIAAEKFLKSLQNVPAAVDTVMYNTLITAMCKSGNLDKAVSLFGEMVQRSILPDSFTYTSLISGLCRKGKTVIAVLFAKEAEARGNLLPNKVMYTCFVDGMFKAGQWKAGFYFRQQMDKLGLTRDVVTTNAMIDGYSRMGKIEKTHGLLFEMGNQNQGPNLTTYNILLHGYSKRKDVSTSFMLYRSMILSGILPDKLTCHSIILGICESNMLEIGLKILKAFICRGVEVDRHTFNMLISKCCANGEINWAFDMVNVMTSLGISLDKNTCDAIVSVLNRNHRFQESRMVLHEMSKQGISPESRKYIGLLNGLCRVGDIKTAFVVKEEMIAHKICPPNVAESAMVRALAKCGKADEASLLLRSMLKMKLVPTIASFTTLMHLFCKNGNVTEALELRVVMSNCGLKLDLVSYNVLITGLCAKGDMAIAFELFEEMKRDGFLANVTTYKALVGGILSQGTEFSGTDIILKDLLARGFITAMSLSQDKTLTMAMEKLKAVQKQDKQDSEAATLLAPFSDKYNSKTRPNETLIESLKTSRDKAAGGTKLLIAGTVLSFHVLNSPVINLDSPKIMVQGK</sequence>
<dbReference type="InterPro" id="IPR001220">
    <property type="entry name" value="Legume_lectin_dom"/>
</dbReference>
<feature type="compositionally biased region" description="Polar residues" evidence="11">
    <location>
        <begin position="1653"/>
        <end position="1666"/>
    </location>
</feature>
<dbReference type="CDD" id="cd06899">
    <property type="entry name" value="lectin_legume_LecRK_Arcelin_ConA"/>
    <property type="match status" value="1"/>
</dbReference>
<feature type="repeat" description="PPR" evidence="10">
    <location>
        <begin position="2890"/>
        <end position="2924"/>
    </location>
</feature>
<dbReference type="InterPro" id="IPR005635">
    <property type="entry name" value="Inner_centromere_prot_ARK-bd"/>
</dbReference>
<feature type="compositionally biased region" description="Basic and acidic residues" evidence="11">
    <location>
        <begin position="1507"/>
        <end position="1632"/>
    </location>
</feature>
<feature type="compositionally biased region" description="Basic and acidic residues" evidence="11">
    <location>
        <begin position="451"/>
        <end position="466"/>
    </location>
</feature>
<comment type="similarity">
    <text evidence="4">Belongs to the INCENP family.</text>
</comment>
<dbReference type="InterPro" id="IPR051114">
    <property type="entry name" value="Mito_RNA_Proc_CCM1"/>
</dbReference>
<dbReference type="Pfam" id="PF03941">
    <property type="entry name" value="INCENP_ARK-bind"/>
    <property type="match status" value="1"/>
</dbReference>
<feature type="domain" description="Inner centromere protein ARK-binding" evidence="14">
    <location>
        <begin position="1705"/>
        <end position="1757"/>
    </location>
</feature>
<feature type="repeat" description="PPR" evidence="10">
    <location>
        <begin position="2294"/>
        <end position="2328"/>
    </location>
</feature>
<dbReference type="PROSITE" id="PS51375">
    <property type="entry name" value="PPR"/>
    <property type="match status" value="22"/>
</dbReference>
<dbReference type="Pfam" id="PF13041">
    <property type="entry name" value="PPR_2"/>
    <property type="match status" value="9"/>
</dbReference>
<evidence type="ECO:0000256" key="8">
    <source>
        <dbReference type="ARBA" id="ARBA00023212"/>
    </source>
</evidence>
<dbReference type="Pfam" id="PF00139">
    <property type="entry name" value="Lectin_legB"/>
    <property type="match status" value="1"/>
</dbReference>
<feature type="region of interest" description="Disordered" evidence="11">
    <location>
        <begin position="759"/>
        <end position="778"/>
    </location>
</feature>
<dbReference type="InterPro" id="IPR033443">
    <property type="entry name" value="PROP1-like_PPR_dom"/>
</dbReference>
<keyword evidence="12" id="KW-0472">Membrane</keyword>
<feature type="repeat" description="PPR" evidence="10">
    <location>
        <begin position="2364"/>
        <end position="2398"/>
    </location>
</feature>
<feature type="transmembrane region" description="Helical" evidence="12">
    <location>
        <begin position="2266"/>
        <end position="2288"/>
    </location>
</feature>
<feature type="repeat" description="PPR" evidence="10">
    <location>
        <begin position="2504"/>
        <end position="2538"/>
    </location>
</feature>
<feature type="repeat" description="PPR" evidence="10">
    <location>
        <begin position="2644"/>
        <end position="2678"/>
    </location>
</feature>
<feature type="compositionally biased region" description="Polar residues" evidence="11">
    <location>
        <begin position="492"/>
        <end position="508"/>
    </location>
</feature>
<feature type="compositionally biased region" description="Basic and acidic residues" evidence="11">
    <location>
        <begin position="947"/>
        <end position="957"/>
    </location>
</feature>
<feature type="compositionally biased region" description="Polar residues" evidence="11">
    <location>
        <begin position="467"/>
        <end position="484"/>
    </location>
</feature>
<evidence type="ECO:0000256" key="1">
    <source>
        <dbReference type="ARBA" id="ARBA00004123"/>
    </source>
</evidence>
<dbReference type="FunFam" id="2.60.120.200:FF:000141">
    <property type="entry name" value="L-type lectin-domain containing receptor kinase VIII.1"/>
    <property type="match status" value="1"/>
</dbReference>